<proteinExistence type="predicted"/>
<keyword evidence="1" id="KW-1133">Transmembrane helix</keyword>
<evidence type="ECO:0000313" key="3">
    <source>
        <dbReference type="Proteomes" id="UP000193498"/>
    </source>
</evidence>
<gene>
    <name evidence="2" type="ORF">K493DRAFT_304091</name>
</gene>
<dbReference type="InParanoid" id="A0A1Y1Y066"/>
<dbReference type="AlphaFoldDB" id="A0A1Y1Y066"/>
<keyword evidence="3" id="KW-1185">Reference proteome</keyword>
<accession>A0A1Y1Y066</accession>
<keyword evidence="1" id="KW-0812">Transmembrane</keyword>
<feature type="transmembrane region" description="Helical" evidence="1">
    <location>
        <begin position="56"/>
        <end position="78"/>
    </location>
</feature>
<name>A0A1Y1Y066_9FUNG</name>
<dbReference type="EMBL" id="MCFE01000323">
    <property type="protein sequence ID" value="ORX91400.1"/>
    <property type="molecule type" value="Genomic_DNA"/>
</dbReference>
<reference evidence="2 3" key="1">
    <citation type="submission" date="2016-07" db="EMBL/GenBank/DDBJ databases">
        <title>Pervasive Adenine N6-methylation of Active Genes in Fungi.</title>
        <authorList>
            <consortium name="DOE Joint Genome Institute"/>
            <person name="Mondo S.J."/>
            <person name="Dannebaum R.O."/>
            <person name="Kuo R.C."/>
            <person name="Labutti K."/>
            <person name="Haridas S."/>
            <person name="Kuo A."/>
            <person name="Salamov A."/>
            <person name="Ahrendt S.R."/>
            <person name="Lipzen A."/>
            <person name="Sullivan W."/>
            <person name="Andreopoulos W.B."/>
            <person name="Clum A."/>
            <person name="Lindquist E."/>
            <person name="Daum C."/>
            <person name="Ramamoorthy G.K."/>
            <person name="Gryganskyi A."/>
            <person name="Culley D."/>
            <person name="Magnuson J.K."/>
            <person name="James T.Y."/>
            <person name="O'Malley M.A."/>
            <person name="Stajich J.E."/>
            <person name="Spatafora J.W."/>
            <person name="Visel A."/>
            <person name="Grigoriev I.V."/>
        </authorList>
    </citation>
    <scope>NUCLEOTIDE SEQUENCE [LARGE SCALE GENOMIC DNA]</scope>
    <source>
        <strain evidence="2 3">CBS 931.73</strain>
    </source>
</reference>
<organism evidence="2 3">
    <name type="scientific">Basidiobolus meristosporus CBS 931.73</name>
    <dbReference type="NCBI Taxonomy" id="1314790"/>
    <lineage>
        <taxon>Eukaryota</taxon>
        <taxon>Fungi</taxon>
        <taxon>Fungi incertae sedis</taxon>
        <taxon>Zoopagomycota</taxon>
        <taxon>Entomophthoromycotina</taxon>
        <taxon>Basidiobolomycetes</taxon>
        <taxon>Basidiobolales</taxon>
        <taxon>Basidiobolaceae</taxon>
        <taxon>Basidiobolus</taxon>
    </lineage>
</organism>
<dbReference type="Proteomes" id="UP000193498">
    <property type="component" value="Unassembled WGS sequence"/>
</dbReference>
<evidence type="ECO:0000313" key="2">
    <source>
        <dbReference type="EMBL" id="ORX91400.1"/>
    </source>
</evidence>
<sequence>MSHLALSFGLEVDIKNFLTTSYLAAIPGSPGNPCTNHPEPWSIRGYPSDCAAEYSYAIHLAMGYVLCAFLVGTSFPCLMKSSNAPAGMSFADRAFKSMSYEWIETEGKVSARAGAWTD</sequence>
<comment type="caution">
    <text evidence="2">The sequence shown here is derived from an EMBL/GenBank/DDBJ whole genome shotgun (WGS) entry which is preliminary data.</text>
</comment>
<evidence type="ECO:0000256" key="1">
    <source>
        <dbReference type="SAM" id="Phobius"/>
    </source>
</evidence>
<protein>
    <submittedName>
        <fullName evidence="2">Uncharacterized protein</fullName>
    </submittedName>
</protein>
<keyword evidence="1" id="KW-0472">Membrane</keyword>